<protein>
    <submittedName>
        <fullName evidence="1">Uncharacterized protein</fullName>
    </submittedName>
</protein>
<organism>
    <name type="scientific">Branchiostoma floridae</name>
    <name type="common">Florida lancelet</name>
    <name type="synonym">Amphioxus</name>
    <dbReference type="NCBI Taxonomy" id="7739"/>
    <lineage>
        <taxon>Eukaryota</taxon>
        <taxon>Metazoa</taxon>
        <taxon>Chordata</taxon>
        <taxon>Cephalochordata</taxon>
        <taxon>Leptocardii</taxon>
        <taxon>Amphioxiformes</taxon>
        <taxon>Branchiostomatidae</taxon>
        <taxon>Branchiostoma</taxon>
    </lineage>
</organism>
<accession>C3Z6Z5</accession>
<gene>
    <name evidence="1" type="ORF">BRAFLDRAFT_64688</name>
</gene>
<proteinExistence type="predicted"/>
<sequence>MGVVSNLETREGKTKLAQGSVIFEERKTSISFVMKFLAVLLCMSGTGGSATTPSAGTTPATYTCMNCTGDEASDCGRGDSTTVTTTVTCDACWAYRDENTTSGGVTFIRGCAQESAHTCNDDSKNEQCNTAGDITRCWRCCTSADECNDSNLELLGQPSGAADVHVSVVVTMASTLCAIVALWQ</sequence>
<evidence type="ECO:0000313" key="1">
    <source>
        <dbReference type="EMBL" id="EEN51591.1"/>
    </source>
</evidence>
<dbReference type="EMBL" id="GG666590">
    <property type="protein sequence ID" value="EEN51591.1"/>
    <property type="molecule type" value="Genomic_DNA"/>
</dbReference>
<dbReference type="InParanoid" id="C3Z6Z5"/>
<name>C3Z6Z5_BRAFL</name>
<dbReference type="AlphaFoldDB" id="C3Z6Z5"/>
<reference evidence="1" key="1">
    <citation type="journal article" date="2008" name="Nature">
        <title>The amphioxus genome and the evolution of the chordate karyotype.</title>
        <authorList>
            <consortium name="US DOE Joint Genome Institute (JGI-PGF)"/>
            <person name="Putnam N.H."/>
            <person name="Butts T."/>
            <person name="Ferrier D.E.K."/>
            <person name="Furlong R.F."/>
            <person name="Hellsten U."/>
            <person name="Kawashima T."/>
            <person name="Robinson-Rechavi M."/>
            <person name="Shoguchi E."/>
            <person name="Terry A."/>
            <person name="Yu J.-K."/>
            <person name="Benito-Gutierrez E.L."/>
            <person name="Dubchak I."/>
            <person name="Garcia-Fernandez J."/>
            <person name="Gibson-Brown J.J."/>
            <person name="Grigoriev I.V."/>
            <person name="Horton A.C."/>
            <person name="de Jong P.J."/>
            <person name="Jurka J."/>
            <person name="Kapitonov V.V."/>
            <person name="Kohara Y."/>
            <person name="Kuroki Y."/>
            <person name="Lindquist E."/>
            <person name="Lucas S."/>
            <person name="Osoegawa K."/>
            <person name="Pennacchio L.A."/>
            <person name="Salamov A.A."/>
            <person name="Satou Y."/>
            <person name="Sauka-Spengler T."/>
            <person name="Schmutz J."/>
            <person name="Shin-I T."/>
            <person name="Toyoda A."/>
            <person name="Bronner-Fraser M."/>
            <person name="Fujiyama A."/>
            <person name="Holland L.Z."/>
            <person name="Holland P.W.H."/>
            <person name="Satoh N."/>
            <person name="Rokhsar D.S."/>
        </authorList>
    </citation>
    <scope>NUCLEOTIDE SEQUENCE [LARGE SCALE GENOMIC DNA]</scope>
    <source>
        <strain evidence="1">S238N-H82</strain>
        <tissue evidence="1">Testes</tissue>
    </source>
</reference>